<dbReference type="InterPro" id="IPR021765">
    <property type="entry name" value="UstYa-like"/>
</dbReference>
<comment type="similarity">
    <text evidence="8">Belongs to the ustYa family.</text>
</comment>
<gene>
    <name evidence="11" type="ORF">M406DRAFT_355917</name>
</gene>
<evidence type="ECO:0000256" key="5">
    <source>
        <dbReference type="ARBA" id="ARBA00023026"/>
    </source>
</evidence>
<feature type="transmembrane region" description="Helical" evidence="10">
    <location>
        <begin position="60"/>
        <end position="81"/>
    </location>
</feature>
<evidence type="ECO:0000256" key="10">
    <source>
        <dbReference type="SAM" id="Phobius"/>
    </source>
</evidence>
<feature type="region of interest" description="Disordered" evidence="9">
    <location>
        <begin position="1"/>
        <end position="20"/>
    </location>
</feature>
<proteinExistence type="inferred from homology"/>
<comment type="subcellular location">
    <subcellularLocation>
        <location evidence="1">Membrane</location>
        <topology evidence="1">Single-pass membrane protein</topology>
    </subcellularLocation>
</comment>
<keyword evidence="2 10" id="KW-0812">Transmembrane</keyword>
<protein>
    <recommendedName>
        <fullName evidence="13">Tat pathway signal sequence</fullName>
    </recommendedName>
</protein>
<organism evidence="11 12">
    <name type="scientific">Cryphonectria parasitica (strain ATCC 38755 / EP155)</name>
    <dbReference type="NCBI Taxonomy" id="660469"/>
    <lineage>
        <taxon>Eukaryota</taxon>
        <taxon>Fungi</taxon>
        <taxon>Dikarya</taxon>
        <taxon>Ascomycota</taxon>
        <taxon>Pezizomycotina</taxon>
        <taxon>Sordariomycetes</taxon>
        <taxon>Sordariomycetidae</taxon>
        <taxon>Diaporthales</taxon>
        <taxon>Cryphonectriaceae</taxon>
        <taxon>Cryphonectria-Endothia species complex</taxon>
        <taxon>Cryphonectria</taxon>
    </lineage>
</organism>
<evidence type="ECO:0000256" key="8">
    <source>
        <dbReference type="ARBA" id="ARBA00035112"/>
    </source>
</evidence>
<dbReference type="PANTHER" id="PTHR33365">
    <property type="entry name" value="YALI0B05434P"/>
    <property type="match status" value="1"/>
</dbReference>
<evidence type="ECO:0000256" key="3">
    <source>
        <dbReference type="ARBA" id="ARBA00022989"/>
    </source>
</evidence>
<evidence type="ECO:0000256" key="7">
    <source>
        <dbReference type="ARBA" id="ARBA00023180"/>
    </source>
</evidence>
<keyword evidence="3 10" id="KW-1133">Transmembrane helix</keyword>
<feature type="compositionally biased region" description="Polar residues" evidence="9">
    <location>
        <begin position="1"/>
        <end position="10"/>
    </location>
</feature>
<evidence type="ECO:0000313" key="11">
    <source>
        <dbReference type="EMBL" id="KAF3765436.1"/>
    </source>
</evidence>
<keyword evidence="5" id="KW-0843">Virulence</keyword>
<keyword evidence="4" id="KW-0560">Oxidoreductase</keyword>
<comment type="caution">
    <text evidence="11">The sequence shown here is derived from an EMBL/GenBank/DDBJ whole genome shotgun (WGS) entry which is preliminary data.</text>
</comment>
<dbReference type="GeneID" id="63840425"/>
<evidence type="ECO:0000313" key="12">
    <source>
        <dbReference type="Proteomes" id="UP000803844"/>
    </source>
</evidence>
<keyword evidence="6 10" id="KW-0472">Membrane</keyword>
<dbReference type="PANTHER" id="PTHR33365:SF13">
    <property type="entry name" value="TAT PATHWAY SIGNAL SEQUENCE"/>
    <property type="match status" value="1"/>
</dbReference>
<evidence type="ECO:0000256" key="2">
    <source>
        <dbReference type="ARBA" id="ARBA00022692"/>
    </source>
</evidence>
<dbReference type="RefSeq" id="XP_040776397.1">
    <property type="nucleotide sequence ID" value="XM_040923296.1"/>
</dbReference>
<keyword evidence="12" id="KW-1185">Reference proteome</keyword>
<evidence type="ECO:0000256" key="6">
    <source>
        <dbReference type="ARBA" id="ARBA00023136"/>
    </source>
</evidence>
<dbReference type="EMBL" id="MU032347">
    <property type="protein sequence ID" value="KAF3765436.1"/>
    <property type="molecule type" value="Genomic_DNA"/>
</dbReference>
<dbReference type="Proteomes" id="UP000803844">
    <property type="component" value="Unassembled WGS sequence"/>
</dbReference>
<dbReference type="GO" id="GO:0043386">
    <property type="term" value="P:mycotoxin biosynthetic process"/>
    <property type="evidence" value="ECO:0007669"/>
    <property type="project" value="InterPro"/>
</dbReference>
<dbReference type="GO" id="GO:0016491">
    <property type="term" value="F:oxidoreductase activity"/>
    <property type="evidence" value="ECO:0007669"/>
    <property type="project" value="UniProtKB-KW"/>
</dbReference>
<evidence type="ECO:0000256" key="9">
    <source>
        <dbReference type="SAM" id="MobiDB-lite"/>
    </source>
</evidence>
<dbReference type="AlphaFoldDB" id="A0A9P4Y2J0"/>
<sequence length="299" mass="33582">MSSLIKQQKMMSDPTDAESQPLNAAACYADSINSEEEDLPMLNDNSRPSRGKRDHLLRTPLLIVGVLLCTGILGACVGAFVRGRFADWDAGCAEYTAKHSPVIQDVDVKYDTQLFNGSLMKEDIYRQGAGPEVDAAWEALGVDYRAAIISDEEGRMSGLTSAHVQRAEKYGGGFFVNVEGLHHLHCLNLLRKSLYYNYDHYKAMGMHAFANEDYILRLHVSHCLDTIRQVLMCNVDTGMLGQVWYDQQDAKAFPDFNTEHTCKNYDEIRAWAEERQAPPAEELPLDYMRTPEGVLPEIP</sequence>
<dbReference type="OrthoDB" id="3687641at2759"/>
<dbReference type="Pfam" id="PF11807">
    <property type="entry name" value="UstYa"/>
    <property type="match status" value="1"/>
</dbReference>
<name>A0A9P4Y2J0_CRYP1</name>
<reference evidence="11" key="1">
    <citation type="journal article" date="2020" name="Phytopathology">
        <title>Genome sequence of the chestnut blight fungus Cryphonectria parasitica EP155: A fundamental resource for an archetypical invasive plant pathogen.</title>
        <authorList>
            <person name="Crouch J.A."/>
            <person name="Dawe A."/>
            <person name="Aerts A."/>
            <person name="Barry K."/>
            <person name="Churchill A.C.L."/>
            <person name="Grimwood J."/>
            <person name="Hillman B."/>
            <person name="Milgroom M.G."/>
            <person name="Pangilinan J."/>
            <person name="Smith M."/>
            <person name="Salamov A."/>
            <person name="Schmutz J."/>
            <person name="Yadav J."/>
            <person name="Grigoriev I.V."/>
            <person name="Nuss D."/>
        </authorList>
    </citation>
    <scope>NUCLEOTIDE SEQUENCE</scope>
    <source>
        <strain evidence="11">EP155</strain>
    </source>
</reference>
<dbReference type="GO" id="GO:0016020">
    <property type="term" value="C:membrane"/>
    <property type="evidence" value="ECO:0007669"/>
    <property type="project" value="UniProtKB-SubCell"/>
</dbReference>
<evidence type="ECO:0008006" key="13">
    <source>
        <dbReference type="Google" id="ProtNLM"/>
    </source>
</evidence>
<evidence type="ECO:0000256" key="1">
    <source>
        <dbReference type="ARBA" id="ARBA00004167"/>
    </source>
</evidence>
<evidence type="ECO:0000256" key="4">
    <source>
        <dbReference type="ARBA" id="ARBA00023002"/>
    </source>
</evidence>
<keyword evidence="7" id="KW-0325">Glycoprotein</keyword>
<accession>A0A9P4Y2J0</accession>